<feature type="region of interest" description="Disordered" evidence="8">
    <location>
        <begin position="1318"/>
        <end position="1471"/>
    </location>
</feature>
<dbReference type="Gene3D" id="1.25.10.10">
    <property type="entry name" value="Leucine-rich Repeat Variant"/>
    <property type="match status" value="1"/>
</dbReference>
<keyword evidence="6 9" id="KW-0472">Membrane</keyword>
<accession>A0A507D3U7</accession>
<dbReference type="Pfam" id="PF04802">
    <property type="entry name" value="PP4R3"/>
    <property type="match status" value="1"/>
</dbReference>
<dbReference type="PANTHER" id="PTHR23318">
    <property type="entry name" value="ATP SYNTHASE GAMMA-RELATED"/>
    <property type="match status" value="1"/>
</dbReference>
<feature type="transmembrane region" description="Helical" evidence="9">
    <location>
        <begin position="250"/>
        <end position="269"/>
    </location>
</feature>
<dbReference type="InterPro" id="IPR051137">
    <property type="entry name" value="PP4R3-like"/>
</dbReference>
<dbReference type="Pfam" id="PF22972">
    <property type="entry name" value="EVH1_PP4R3"/>
    <property type="match status" value="1"/>
</dbReference>
<dbReference type="GO" id="GO:0030289">
    <property type="term" value="C:protein phosphatase 4 complex"/>
    <property type="evidence" value="ECO:0007669"/>
    <property type="project" value="TreeGrafter"/>
</dbReference>
<feature type="transmembrane region" description="Helical" evidence="9">
    <location>
        <begin position="220"/>
        <end position="238"/>
    </location>
</feature>
<feature type="transmembrane region" description="Helical" evidence="9">
    <location>
        <begin position="113"/>
        <end position="133"/>
    </location>
</feature>
<dbReference type="GO" id="GO:0072542">
    <property type="term" value="F:protein phosphatase activator activity"/>
    <property type="evidence" value="ECO:0007669"/>
    <property type="project" value="TreeGrafter"/>
</dbReference>
<feature type="compositionally biased region" description="Low complexity" evidence="8">
    <location>
        <begin position="1367"/>
        <end position="1382"/>
    </location>
</feature>
<evidence type="ECO:0000256" key="8">
    <source>
        <dbReference type="SAM" id="MobiDB-lite"/>
    </source>
</evidence>
<protein>
    <submittedName>
        <fullName evidence="12">Uncharacterized protein</fullName>
    </submittedName>
</protein>
<dbReference type="InterPro" id="IPR005016">
    <property type="entry name" value="TDE1/TMS"/>
</dbReference>
<dbReference type="EMBL" id="QEAM01000111">
    <property type="protein sequence ID" value="TPX46179.1"/>
    <property type="molecule type" value="Genomic_DNA"/>
</dbReference>
<evidence type="ECO:0000256" key="4">
    <source>
        <dbReference type="ARBA" id="ARBA00022692"/>
    </source>
</evidence>
<reference evidence="12 13" key="1">
    <citation type="journal article" date="2019" name="Sci. Rep.">
        <title>Comparative genomics of chytrid fungi reveal insights into the obligate biotrophic and pathogenic lifestyle of Synchytrium endobioticum.</title>
        <authorList>
            <person name="van de Vossenberg B.T.L.H."/>
            <person name="Warris S."/>
            <person name="Nguyen H.D.T."/>
            <person name="van Gent-Pelzer M.P.E."/>
            <person name="Joly D.L."/>
            <person name="van de Geest H.C."/>
            <person name="Bonants P.J.M."/>
            <person name="Smith D.S."/>
            <person name="Levesque C.A."/>
            <person name="van der Lee T.A.J."/>
        </authorList>
    </citation>
    <scope>NUCLEOTIDE SEQUENCE [LARGE SCALE GENOMIC DNA]</scope>
    <source>
        <strain evidence="12 13">LEV6574</strain>
    </source>
</reference>
<evidence type="ECO:0000256" key="5">
    <source>
        <dbReference type="ARBA" id="ARBA00022989"/>
    </source>
</evidence>
<feature type="compositionally biased region" description="Polar residues" evidence="8">
    <location>
        <begin position="1383"/>
        <end position="1394"/>
    </location>
</feature>
<evidence type="ECO:0000256" key="6">
    <source>
        <dbReference type="ARBA" id="ARBA00023136"/>
    </source>
</evidence>
<feature type="compositionally biased region" description="Low complexity" evidence="8">
    <location>
        <begin position="516"/>
        <end position="525"/>
    </location>
</feature>
<evidence type="ECO:0000256" key="9">
    <source>
        <dbReference type="SAM" id="Phobius"/>
    </source>
</evidence>
<feature type="transmembrane region" description="Helical" evidence="9">
    <location>
        <begin position="183"/>
        <end position="208"/>
    </location>
</feature>
<evidence type="ECO:0000256" key="3">
    <source>
        <dbReference type="ARBA" id="ARBA00006665"/>
    </source>
</evidence>
<feature type="compositionally biased region" description="Low complexity" evidence="8">
    <location>
        <begin position="1250"/>
        <end position="1262"/>
    </location>
</feature>
<evidence type="ECO:0000259" key="10">
    <source>
        <dbReference type="Pfam" id="PF04802"/>
    </source>
</evidence>
<dbReference type="PANTHER" id="PTHR23318:SF0">
    <property type="entry name" value="SERINE_THREONINE-PROTEIN PHOSPHATASE 4 REGULATORY SUBUNIT 3"/>
    <property type="match status" value="1"/>
</dbReference>
<feature type="compositionally biased region" description="Basic and acidic residues" evidence="8">
    <location>
        <begin position="505"/>
        <end position="515"/>
    </location>
</feature>
<dbReference type="InterPro" id="IPR055236">
    <property type="entry name" value="EVH1_PP4R3"/>
</dbReference>
<keyword evidence="5 9" id="KW-1133">Transmembrane helix</keyword>
<evidence type="ECO:0000259" key="11">
    <source>
        <dbReference type="Pfam" id="PF22972"/>
    </source>
</evidence>
<evidence type="ECO:0000313" key="13">
    <source>
        <dbReference type="Proteomes" id="UP000320475"/>
    </source>
</evidence>
<sequence length="1471" mass="162529">MGPLISCCLGESICCALGSIQCCCCSIPWRLSVATRIWYCLGFILATGVAWLLEVQGSSIFRSSPTMECDAICWNYLAVARISFGMALYHLLLSLILAGVSSSQDPRSKVQNGMWPIKFLLFSGTITGCFFINNSILYNYWIAALVFSTLFILIQSVILVDFAHTTAETWIANAEENGASGVWNVFLAAGAFLLYSGVAAGTGLLYIYYTQVQGCQLNTFFITLNLLLCITISIVSLLPKVQDVKPSSGLFQPALLSIYNTYLIASAVINNPHECNSSVHSTLDSQWTLAVQIIGAMLTLLALGYSAVSCGSSDVYVGGDDMDDEQHGTMYNYTFFHFAFFMASFYMSGVVTNWSTLNKYNAHGDVSLITIEKGDGAMWVKVVTSWVNGILYIWTLTAPILMPDRDFGQRLVILYPQRLDKPAISCAPSIADNSPSGSSHRRRRALTYNKTSSIISSKKYQPFKVAEADSIHLAEAPLANSTISSANDDIEQHHHHQSTSSTHSHAPEQEGDEHATTSSSSTSTTAMDDSAKHFRVKVYELSDQGEWVDKGTGQVETTWIDAKDGVCLLVRSEDIGAVTLNSKIRKDPIYQRQQETLIVWTEPNGTDLALSFQEASGCQDVWEAIEAVQKRLAIQGPDIDQMPASTTPIEGDTPADRSSGPLVLPSPTLGNLKDAEQIVTNASRTKYGRDQLLQSLHQERYLEALLSLLAPAEDMEMMEELFCLSSIVRMVIFLNESNVYDYILQDEVFEQVAGVLEYDREFPHVKGNYREHLQSKAHFKEVIPIPNKEICGKITLVYRVQFLKDVALARLLDDSTFSTMNALIFLNNVDIVNYFQSEHEYLNQLFEILSNEDVTMEKKKDVILFLHELTSIAKTLQTPSRNQFYRSLGQHGLFAIFEYTLADVDVSIRLAVTAILTSVLEHDPGLVRSFCLAQAKTNHRPLIDLIIERYLREPDSGLRSQFADIIRVLLDTTSLDTTDGIVAHGGNDEDGDIFLKMFYEKQVLSLLQPIMSLDHSAIHTPPNGKPAVLMIDRDKAAVCHHICELVCFMIKHHTYRSKFYLLNRSILEKFVLLFRCKDIYVRLSALRVIRTVVGMKDEFYNRHLTKADIFGPILIMYQETKGRYNMLNSALLELFEFVKQESVKLLINHMVSNHRKLMESIPFGSLSAIVLRYEQLQDTAARMNGPSEAEPVIAKTARGHRDGWSKLDEDEEAYFNGSDDEDDSCHHSDGNHPTHLTVNQYPPRVPSPPTRRSVSPPLRKSLPSPPPAPTLPSSAVVNPSTITTHVTSSPSIPNRATIEFVYSSSRLRTAPLSELADYTGDDDAEQTSHNSHPNANKKHKGGHTTGSGNGHVSKYISPNSAINPTASGSSARSSVPSLLQSSTERLSTPITQGSEPGRPHAGEKRSRALSSLDDTHSNNGVTATGKLDGASIKGSSNSTSGIADSSLAKSEALAEEAPRLSKRSKSSPSLG</sequence>
<keyword evidence="7" id="KW-0539">Nucleus</keyword>
<feature type="domain" description="Serine/threonine-protein phosphatase 4 regulatory subunit 3-like central" evidence="10">
    <location>
        <begin position="676"/>
        <end position="1175"/>
    </location>
</feature>
<feature type="compositionally biased region" description="Acidic residues" evidence="8">
    <location>
        <begin position="1208"/>
        <end position="1223"/>
    </location>
</feature>
<dbReference type="InterPro" id="IPR016024">
    <property type="entry name" value="ARM-type_fold"/>
</dbReference>
<feature type="transmembrane region" description="Helical" evidence="9">
    <location>
        <begin position="335"/>
        <end position="357"/>
    </location>
</feature>
<dbReference type="GO" id="GO:0016020">
    <property type="term" value="C:membrane"/>
    <property type="evidence" value="ECO:0007669"/>
    <property type="project" value="UniProtKB-SubCell"/>
</dbReference>
<name>A0A507D3U7_9FUNG</name>
<dbReference type="GO" id="GO:0005654">
    <property type="term" value="C:nucleoplasm"/>
    <property type="evidence" value="ECO:0007669"/>
    <property type="project" value="TreeGrafter"/>
</dbReference>
<comment type="subcellular location">
    <subcellularLocation>
        <location evidence="2">Membrane</location>
        <topology evidence="2">Multi-pass membrane protein</topology>
    </subcellularLocation>
    <subcellularLocation>
        <location evidence="1">Nucleus</location>
    </subcellularLocation>
</comment>
<dbReference type="OrthoDB" id="27483at2759"/>
<proteinExistence type="inferred from homology"/>
<evidence type="ECO:0000256" key="2">
    <source>
        <dbReference type="ARBA" id="ARBA00004141"/>
    </source>
</evidence>
<feature type="transmembrane region" description="Helical" evidence="9">
    <location>
        <begin position="140"/>
        <end position="163"/>
    </location>
</feature>
<feature type="domain" description="PP4R3 EVH1-like" evidence="11">
    <location>
        <begin position="535"/>
        <end position="632"/>
    </location>
</feature>
<dbReference type="Pfam" id="PF03348">
    <property type="entry name" value="Serinc"/>
    <property type="match status" value="2"/>
</dbReference>
<feature type="compositionally biased region" description="Polar residues" evidence="8">
    <location>
        <begin position="1433"/>
        <end position="1442"/>
    </location>
</feature>
<evidence type="ECO:0000256" key="1">
    <source>
        <dbReference type="ARBA" id="ARBA00004123"/>
    </source>
</evidence>
<feature type="compositionally biased region" description="Polar residues" evidence="8">
    <location>
        <begin position="1356"/>
        <end position="1366"/>
    </location>
</feature>
<feature type="region of interest" description="Disordered" evidence="8">
    <location>
        <begin position="1182"/>
        <end position="1276"/>
    </location>
</feature>
<evidence type="ECO:0000313" key="12">
    <source>
        <dbReference type="EMBL" id="TPX46179.1"/>
    </source>
</evidence>
<feature type="region of interest" description="Disordered" evidence="8">
    <location>
        <begin position="489"/>
        <end position="527"/>
    </location>
</feature>
<feature type="region of interest" description="Disordered" evidence="8">
    <location>
        <begin position="639"/>
        <end position="666"/>
    </location>
</feature>
<feature type="transmembrane region" description="Helical" evidence="9">
    <location>
        <begin position="378"/>
        <end position="402"/>
    </location>
</feature>
<gene>
    <name evidence="12" type="ORF">SeLEV6574_g03356</name>
</gene>
<comment type="similarity">
    <text evidence="3">Belongs to the TDE1 family.</text>
</comment>
<dbReference type="SUPFAM" id="SSF50729">
    <property type="entry name" value="PH domain-like"/>
    <property type="match status" value="1"/>
</dbReference>
<keyword evidence="4 9" id="KW-0812">Transmembrane</keyword>
<dbReference type="SUPFAM" id="SSF48371">
    <property type="entry name" value="ARM repeat"/>
    <property type="match status" value="1"/>
</dbReference>
<feature type="transmembrane region" description="Helical" evidence="9">
    <location>
        <begin position="289"/>
        <end position="308"/>
    </location>
</feature>
<dbReference type="VEuPathDB" id="FungiDB:SeMB42_g04766"/>
<feature type="transmembrane region" description="Helical" evidence="9">
    <location>
        <begin position="36"/>
        <end position="53"/>
    </location>
</feature>
<evidence type="ECO:0000256" key="7">
    <source>
        <dbReference type="ARBA" id="ARBA00023242"/>
    </source>
</evidence>
<dbReference type="InterPro" id="IPR011993">
    <property type="entry name" value="PH-like_dom_sf"/>
</dbReference>
<organism evidence="12 13">
    <name type="scientific">Synchytrium endobioticum</name>
    <dbReference type="NCBI Taxonomy" id="286115"/>
    <lineage>
        <taxon>Eukaryota</taxon>
        <taxon>Fungi</taxon>
        <taxon>Fungi incertae sedis</taxon>
        <taxon>Chytridiomycota</taxon>
        <taxon>Chytridiomycota incertae sedis</taxon>
        <taxon>Chytridiomycetes</taxon>
        <taxon>Synchytriales</taxon>
        <taxon>Synchytriaceae</taxon>
        <taxon>Synchytrium</taxon>
    </lineage>
</organism>
<feature type="compositionally biased region" description="Basic and acidic residues" evidence="8">
    <location>
        <begin position="1397"/>
        <end position="1406"/>
    </location>
</feature>
<dbReference type="Proteomes" id="UP000320475">
    <property type="component" value="Unassembled WGS sequence"/>
</dbReference>
<dbReference type="InterPro" id="IPR006887">
    <property type="entry name" value="P4R3-like_central_dom"/>
</dbReference>
<dbReference type="Gene3D" id="2.30.29.30">
    <property type="entry name" value="Pleckstrin-homology domain (PH domain)/Phosphotyrosine-binding domain (PTB)"/>
    <property type="match status" value="1"/>
</dbReference>
<dbReference type="GO" id="GO:0006974">
    <property type="term" value="P:DNA damage response"/>
    <property type="evidence" value="ECO:0007669"/>
    <property type="project" value="TreeGrafter"/>
</dbReference>
<feature type="transmembrane region" description="Helical" evidence="9">
    <location>
        <begin position="74"/>
        <end position="101"/>
    </location>
</feature>
<dbReference type="InterPro" id="IPR011989">
    <property type="entry name" value="ARM-like"/>
</dbReference>
<comment type="caution">
    <text evidence="12">The sequence shown here is derived from an EMBL/GenBank/DDBJ whole genome shotgun (WGS) entry which is preliminary data.</text>
</comment>